<organism evidence="5 6">
    <name type="scientific">Cajanus cajan</name>
    <name type="common">Pigeon pea</name>
    <name type="synonym">Cajanus indicus</name>
    <dbReference type="NCBI Taxonomy" id="3821"/>
    <lineage>
        <taxon>Eukaryota</taxon>
        <taxon>Viridiplantae</taxon>
        <taxon>Streptophyta</taxon>
        <taxon>Embryophyta</taxon>
        <taxon>Tracheophyta</taxon>
        <taxon>Spermatophyta</taxon>
        <taxon>Magnoliopsida</taxon>
        <taxon>eudicotyledons</taxon>
        <taxon>Gunneridae</taxon>
        <taxon>Pentapetalae</taxon>
        <taxon>rosids</taxon>
        <taxon>fabids</taxon>
        <taxon>Fabales</taxon>
        <taxon>Fabaceae</taxon>
        <taxon>Papilionoideae</taxon>
        <taxon>50 kb inversion clade</taxon>
        <taxon>NPAAA clade</taxon>
        <taxon>indigoferoid/millettioid clade</taxon>
        <taxon>Phaseoleae</taxon>
        <taxon>Cajanus</taxon>
    </lineage>
</organism>
<keyword evidence="1" id="KW-0539">Nucleus</keyword>
<dbReference type="CDD" id="cd22009">
    <property type="entry name" value="HMG-box_AtHMGB9-like"/>
    <property type="match status" value="1"/>
</dbReference>
<dbReference type="Proteomes" id="UP000075243">
    <property type="component" value="Unassembled WGS sequence"/>
</dbReference>
<dbReference type="InterPro" id="IPR036910">
    <property type="entry name" value="HMG_box_dom_sf"/>
</dbReference>
<dbReference type="InterPro" id="IPR001606">
    <property type="entry name" value="ARID_dom"/>
</dbReference>
<dbReference type="AlphaFoldDB" id="A0A151QNR5"/>
<dbReference type="PROSITE" id="PS51011">
    <property type="entry name" value="ARID"/>
    <property type="match status" value="1"/>
</dbReference>
<dbReference type="GO" id="GO:0005634">
    <property type="term" value="C:nucleus"/>
    <property type="evidence" value="ECO:0007669"/>
    <property type="project" value="UniProtKB-UniRule"/>
</dbReference>
<dbReference type="EMBL" id="KQ485566">
    <property type="protein sequence ID" value="KYP31925.1"/>
    <property type="molecule type" value="Genomic_DNA"/>
</dbReference>
<dbReference type="SUPFAM" id="SSF47095">
    <property type="entry name" value="HMG-box"/>
    <property type="match status" value="1"/>
</dbReference>
<feature type="compositionally biased region" description="Polar residues" evidence="2">
    <location>
        <begin position="236"/>
        <end position="251"/>
    </location>
</feature>
<keyword evidence="1" id="KW-0238">DNA-binding</keyword>
<feature type="region of interest" description="Disordered" evidence="2">
    <location>
        <begin position="235"/>
        <end position="280"/>
    </location>
</feature>
<dbReference type="OMA" id="YYGQEKA"/>
<dbReference type="InterPro" id="IPR036431">
    <property type="entry name" value="ARID_dom_sf"/>
</dbReference>
<feature type="compositionally biased region" description="Polar residues" evidence="2">
    <location>
        <begin position="1"/>
        <end position="22"/>
    </location>
</feature>
<reference evidence="5" key="1">
    <citation type="journal article" date="2012" name="Nat. Biotechnol.">
        <title>Draft genome sequence of pigeonpea (Cajanus cajan), an orphan legume crop of resource-poor farmers.</title>
        <authorList>
            <person name="Varshney R.K."/>
            <person name="Chen W."/>
            <person name="Li Y."/>
            <person name="Bharti A.K."/>
            <person name="Saxena R.K."/>
            <person name="Schlueter J.A."/>
            <person name="Donoghue M.T."/>
            <person name="Azam S."/>
            <person name="Fan G."/>
            <person name="Whaley A.M."/>
            <person name="Farmer A.D."/>
            <person name="Sheridan J."/>
            <person name="Iwata A."/>
            <person name="Tuteja R."/>
            <person name="Penmetsa R.V."/>
            <person name="Wu W."/>
            <person name="Upadhyaya H.D."/>
            <person name="Yang S.P."/>
            <person name="Shah T."/>
            <person name="Saxena K.B."/>
            <person name="Michael T."/>
            <person name="McCombie W.R."/>
            <person name="Yang B."/>
            <person name="Zhang G."/>
            <person name="Yang H."/>
            <person name="Wang J."/>
            <person name="Spillane C."/>
            <person name="Cook D.R."/>
            <person name="May G.D."/>
            <person name="Xu X."/>
            <person name="Jackson S.A."/>
        </authorList>
    </citation>
    <scope>NUCLEOTIDE SEQUENCE [LARGE SCALE GENOMIC DNA]</scope>
</reference>
<evidence type="ECO:0000259" key="3">
    <source>
        <dbReference type="PROSITE" id="PS50118"/>
    </source>
</evidence>
<feature type="DNA-binding region" description="HMG box" evidence="1">
    <location>
        <begin position="275"/>
        <end position="342"/>
    </location>
</feature>
<sequence>MNMTNKPNSCGSTNVFQSQLQQHSERPNGCEGSSGPRPTPPYPAPTARYQDIVRDASIFWEKLHAFHGSLGSKFKVATIGGKSLDLHRLFVEVTTRGGIEKVIYDRNWKEVIKAFNFRDTITSASFIVRKSYLSTLYHFEQVYYFGRQGIPPPTPDLVIRGQSGHPYSSASIPYVAAVNNSSFQGEKMKRNKGSPAQTFDALLPGTIDVKFDGGYVVTMSVGSEKLQGVLFHVPDNMSQSSHTEGTSSPQNHGEGASSLQSRKRAKHAQRDPSMPKSNRSGYNFFFAENYARLKPAYHGQEKAITQRIGFLWNNLSEAERQVYEEKAMRDKERYRTELMDYKATNSTPNAQ</sequence>
<dbReference type="InterPro" id="IPR009071">
    <property type="entry name" value="HMG_box_dom"/>
</dbReference>
<dbReference type="Gramene" id="C.cajan_46269.t">
    <property type="protein sequence ID" value="C.cajan_46269.t"/>
    <property type="gene ID" value="C.cajan_46269"/>
</dbReference>
<evidence type="ECO:0000313" key="5">
    <source>
        <dbReference type="EMBL" id="KYP31925.1"/>
    </source>
</evidence>
<dbReference type="Gene3D" id="1.10.150.60">
    <property type="entry name" value="ARID DNA-binding domain"/>
    <property type="match status" value="1"/>
</dbReference>
<feature type="region of interest" description="Disordered" evidence="2">
    <location>
        <begin position="1"/>
        <end position="46"/>
    </location>
</feature>
<dbReference type="PANTHER" id="PTHR46691">
    <property type="entry name" value="HIGH MOBILITY GROUP B PROTEIN 9"/>
    <property type="match status" value="1"/>
</dbReference>
<evidence type="ECO:0000259" key="4">
    <source>
        <dbReference type="PROSITE" id="PS51011"/>
    </source>
</evidence>
<evidence type="ECO:0000256" key="2">
    <source>
        <dbReference type="SAM" id="MobiDB-lite"/>
    </source>
</evidence>
<dbReference type="Pfam" id="PF00505">
    <property type="entry name" value="HMG_box"/>
    <property type="match status" value="1"/>
</dbReference>
<dbReference type="SMART" id="SM01014">
    <property type="entry name" value="ARID"/>
    <property type="match status" value="1"/>
</dbReference>
<feature type="domain" description="ARID" evidence="4">
    <location>
        <begin position="53"/>
        <end position="144"/>
    </location>
</feature>
<dbReference type="Gene3D" id="1.10.30.10">
    <property type="entry name" value="High mobility group box domain"/>
    <property type="match status" value="1"/>
</dbReference>
<name>A0A151QNR5_CAJCA</name>
<dbReference type="PANTHER" id="PTHR46691:SF6">
    <property type="entry name" value="HIGH MOBILITY GROUP B PROTEIN 10-RELATED"/>
    <property type="match status" value="1"/>
</dbReference>
<evidence type="ECO:0000256" key="1">
    <source>
        <dbReference type="PROSITE-ProRule" id="PRU00267"/>
    </source>
</evidence>
<evidence type="ECO:0000313" key="6">
    <source>
        <dbReference type="Proteomes" id="UP000075243"/>
    </source>
</evidence>
<dbReference type="CDD" id="cd16872">
    <property type="entry name" value="ARID_HMGB9-like"/>
    <property type="match status" value="1"/>
</dbReference>
<dbReference type="Pfam" id="PF01388">
    <property type="entry name" value="ARID"/>
    <property type="match status" value="1"/>
</dbReference>
<dbReference type="SMART" id="SM00501">
    <property type="entry name" value="BRIGHT"/>
    <property type="match status" value="1"/>
</dbReference>
<dbReference type="STRING" id="3821.A0A151QNR5"/>
<gene>
    <name evidence="5" type="ORF">KK1_047520</name>
</gene>
<dbReference type="PROSITE" id="PS50118">
    <property type="entry name" value="HMG_BOX_2"/>
    <property type="match status" value="1"/>
</dbReference>
<keyword evidence="6" id="KW-1185">Reference proteome</keyword>
<proteinExistence type="predicted"/>
<dbReference type="GO" id="GO:0003677">
    <property type="term" value="F:DNA binding"/>
    <property type="evidence" value="ECO:0007669"/>
    <property type="project" value="UniProtKB-UniRule"/>
</dbReference>
<accession>A0A151QNR5</accession>
<dbReference type="InterPro" id="IPR045303">
    <property type="entry name" value="ARID_HMGB9-like"/>
</dbReference>
<dbReference type="SMART" id="SM00398">
    <property type="entry name" value="HMG"/>
    <property type="match status" value="1"/>
</dbReference>
<protein>
    <submittedName>
        <fullName evidence="5">AT-rich interactive domain-containing protein 2</fullName>
    </submittedName>
</protein>
<feature type="domain" description="HMG box" evidence="3">
    <location>
        <begin position="275"/>
        <end position="342"/>
    </location>
</feature>
<dbReference type="SUPFAM" id="SSF46774">
    <property type="entry name" value="ARID-like"/>
    <property type="match status" value="1"/>
</dbReference>